<evidence type="ECO:0000313" key="4">
    <source>
        <dbReference type="Proteomes" id="UP001176940"/>
    </source>
</evidence>
<dbReference type="InterPro" id="IPR046341">
    <property type="entry name" value="SET_dom_sf"/>
</dbReference>
<feature type="region of interest" description="Disordered" evidence="1">
    <location>
        <begin position="377"/>
        <end position="418"/>
    </location>
</feature>
<dbReference type="Proteomes" id="UP001176940">
    <property type="component" value="Unassembled WGS sequence"/>
</dbReference>
<dbReference type="Gene3D" id="2.170.270.10">
    <property type="entry name" value="SET domain"/>
    <property type="match status" value="1"/>
</dbReference>
<evidence type="ECO:0000313" key="3">
    <source>
        <dbReference type="EMBL" id="CAJ0964350.1"/>
    </source>
</evidence>
<sequence length="658" mass="75296">MTSLPWAAYKHKAVAGIGAGRCKGMPGRISSSKTYVEFGLGTVGEFQYLRMRHAFGAQSRNGGIGIQRDIVLEYVDNVARFLYYVSPEEITLDFMKEFDKTMAYFDALSKLKTAEKTLKKYIGNVRQLVFFLTGDLDEETQIHAKSFLEGLKKIEQGLNEKKPKSLKRGLGILPLTNTECCKILQASKKHVTTIFEKARSDQIISDTDKALVGYYLMAILILRHRRRPSVPKKLTVKEWLQRKQVQDNDERSFAAVYTGHDVVIMDNEEEQLFSTYFEKIRPTLQKPQSTTVQQFFLSLTGQEVKNPTKDLERFHNKFNLPLVTWKMATSAYEHWADEMSQDSRSTTDNYVYYGDLKHQIFTPDLVEGMKKLMKMKENKEGETSGNVAKRVRTNSEGPSRECQSDEGESGSEESEGPRNFMYQRLMDRCPVRITTSPPSMKLCKQVNLKHAKFLRNKWIGIQKRLRAEDAAESFRKPPSRKQLSNYVKGQGWKTNVPTIVEVMRAWKPPMQRKQNDFPEEIKALVRTQKWKGLVIIEDSSKGGHTVKTTHAFKKGEVVCDYHGELMGSKEGEELQRSLTGISYIYFFEHKGQKLCINATNVPCDCHPDMPSTFGRMINHLGKVNNLKPKVLDCGDGETPTILFFAKRDLKPGTELFFD</sequence>
<gene>
    <name evidence="3" type="ORF">RIMI_LOCUS19116734</name>
</gene>
<dbReference type="Pfam" id="PF00856">
    <property type="entry name" value="SET"/>
    <property type="match status" value="1"/>
</dbReference>
<accession>A0ABN9MFQ2</accession>
<dbReference type="PANTHER" id="PTHR47306">
    <property type="entry name" value="SI:CH211-178J18.4-RELATED"/>
    <property type="match status" value="1"/>
</dbReference>
<organism evidence="3 4">
    <name type="scientific">Ranitomeya imitator</name>
    <name type="common">mimic poison frog</name>
    <dbReference type="NCBI Taxonomy" id="111125"/>
    <lineage>
        <taxon>Eukaryota</taxon>
        <taxon>Metazoa</taxon>
        <taxon>Chordata</taxon>
        <taxon>Craniata</taxon>
        <taxon>Vertebrata</taxon>
        <taxon>Euteleostomi</taxon>
        <taxon>Amphibia</taxon>
        <taxon>Batrachia</taxon>
        <taxon>Anura</taxon>
        <taxon>Neobatrachia</taxon>
        <taxon>Hyloidea</taxon>
        <taxon>Dendrobatidae</taxon>
        <taxon>Dendrobatinae</taxon>
        <taxon>Ranitomeya</taxon>
    </lineage>
</organism>
<comment type="caution">
    <text evidence="3">The sequence shown here is derived from an EMBL/GenBank/DDBJ whole genome shotgun (WGS) entry which is preliminary data.</text>
</comment>
<reference evidence="3" key="1">
    <citation type="submission" date="2023-07" db="EMBL/GenBank/DDBJ databases">
        <authorList>
            <person name="Stuckert A."/>
        </authorList>
    </citation>
    <scope>NUCLEOTIDE SEQUENCE</scope>
</reference>
<dbReference type="EMBL" id="CAUEEQ010060158">
    <property type="protein sequence ID" value="CAJ0964350.1"/>
    <property type="molecule type" value="Genomic_DNA"/>
</dbReference>
<dbReference type="InterPro" id="IPR001214">
    <property type="entry name" value="SET_dom"/>
</dbReference>
<dbReference type="SUPFAM" id="SSF82199">
    <property type="entry name" value="SET domain"/>
    <property type="match status" value="1"/>
</dbReference>
<dbReference type="PROSITE" id="PS50280">
    <property type="entry name" value="SET"/>
    <property type="match status" value="1"/>
</dbReference>
<feature type="domain" description="SET" evidence="2">
    <location>
        <begin position="531"/>
        <end position="658"/>
    </location>
</feature>
<keyword evidence="4" id="KW-1185">Reference proteome</keyword>
<proteinExistence type="predicted"/>
<feature type="compositionally biased region" description="Acidic residues" evidence="1">
    <location>
        <begin position="404"/>
        <end position="414"/>
    </location>
</feature>
<evidence type="ECO:0000256" key="1">
    <source>
        <dbReference type="SAM" id="MobiDB-lite"/>
    </source>
</evidence>
<protein>
    <recommendedName>
        <fullName evidence="2">SET domain-containing protein</fullName>
    </recommendedName>
</protein>
<name>A0ABN9MFQ2_9NEOB</name>
<evidence type="ECO:0000259" key="2">
    <source>
        <dbReference type="PROSITE" id="PS50280"/>
    </source>
</evidence>
<dbReference type="PANTHER" id="PTHR47306:SF2">
    <property type="entry name" value="CORE-BINDING (CB) DOMAIN-CONTAINING PROTEIN"/>
    <property type="match status" value="1"/>
</dbReference>
<dbReference type="SMART" id="SM00317">
    <property type="entry name" value="SET"/>
    <property type="match status" value="1"/>
</dbReference>